<dbReference type="InterPro" id="IPR029044">
    <property type="entry name" value="Nucleotide-diphossugar_trans"/>
</dbReference>
<dbReference type="SUPFAM" id="SSF53448">
    <property type="entry name" value="Nucleotide-diphospho-sugar transferases"/>
    <property type="match status" value="1"/>
</dbReference>
<protein>
    <recommendedName>
        <fullName evidence="3">Glycosyl transferase family 8</fullName>
    </recommendedName>
</protein>
<accession>A0A127V879</accession>
<gene>
    <name evidence="1" type="ORF">AY601_0208</name>
</gene>
<organism evidence="1 2">
    <name type="scientific">Pedobacter cryoconitis</name>
    <dbReference type="NCBI Taxonomy" id="188932"/>
    <lineage>
        <taxon>Bacteria</taxon>
        <taxon>Pseudomonadati</taxon>
        <taxon>Bacteroidota</taxon>
        <taxon>Sphingobacteriia</taxon>
        <taxon>Sphingobacteriales</taxon>
        <taxon>Sphingobacteriaceae</taxon>
        <taxon>Pedobacter</taxon>
    </lineage>
</organism>
<proteinExistence type="predicted"/>
<dbReference type="RefSeq" id="WP_068395337.1">
    <property type="nucleotide sequence ID" value="NZ_CP014504.1"/>
</dbReference>
<sequence length="340" mass="39591">MNIPPTVNRFNPDQNLVFLSYGAETEFRRAIFSILSFYAWSAASDIERTRIVVYTDKPVFFQTYLDQPNIEYVTMTPEVMEEMLGGTLFYHRRKIASIDMTFKKYPESNVIFIDSDTFFTGDATVLFNGITKDHAFMHQREYTFEQGLGIFKSFNEGEYPEAFIAYISDRELMIGGKPERFTKSDYGWNSGVLGLHSSFSTYMPDVFRLNDEFYENSRWFISEQIAFSLILQRRKILQAADASILHYWGKRQKVMLDKLLVDLLNRYKLAELKDKKLIKRITTHWKFKVEVDIIQEKAAIALSLGSWLYGLKKSAQVLLKDPFNPLLYTELIAAASSKRK</sequence>
<dbReference type="Proteomes" id="UP000071561">
    <property type="component" value="Chromosome"/>
</dbReference>
<evidence type="ECO:0008006" key="3">
    <source>
        <dbReference type="Google" id="ProtNLM"/>
    </source>
</evidence>
<keyword evidence="2" id="KW-1185">Reference proteome</keyword>
<reference evidence="1 2" key="1">
    <citation type="submission" date="2016-03" db="EMBL/GenBank/DDBJ databases">
        <title>Complete genome sequence of Pedobacter cryoconitis PAMC 27485.</title>
        <authorList>
            <person name="Lee J."/>
            <person name="Kim O.-S."/>
        </authorList>
    </citation>
    <scope>NUCLEOTIDE SEQUENCE [LARGE SCALE GENOMIC DNA]</scope>
    <source>
        <strain evidence="1 2">PAMC 27485</strain>
    </source>
</reference>
<dbReference type="OrthoDB" id="865313at2"/>
<evidence type="ECO:0000313" key="1">
    <source>
        <dbReference type="EMBL" id="AMP97178.1"/>
    </source>
</evidence>
<evidence type="ECO:0000313" key="2">
    <source>
        <dbReference type="Proteomes" id="UP000071561"/>
    </source>
</evidence>
<dbReference type="PATRIC" id="fig|188932.3.peg.211"/>
<dbReference type="AlphaFoldDB" id="A0A127V879"/>
<name>A0A127V879_9SPHI</name>
<dbReference type="KEGG" id="pcm:AY601_0208"/>
<dbReference type="EMBL" id="CP014504">
    <property type="protein sequence ID" value="AMP97178.1"/>
    <property type="molecule type" value="Genomic_DNA"/>
</dbReference>